<proteinExistence type="predicted"/>
<reference evidence="1" key="1">
    <citation type="submission" date="2018-05" db="EMBL/GenBank/DDBJ databases">
        <authorList>
            <person name="Lanie J.A."/>
            <person name="Ng W.-L."/>
            <person name="Kazmierczak K.M."/>
            <person name="Andrzejewski T.M."/>
            <person name="Davidsen T.M."/>
            <person name="Wayne K.J."/>
            <person name="Tettelin H."/>
            <person name="Glass J.I."/>
            <person name="Rusch D."/>
            <person name="Podicherti R."/>
            <person name="Tsui H.-C.T."/>
            <person name="Winkler M.E."/>
        </authorList>
    </citation>
    <scope>NUCLEOTIDE SEQUENCE</scope>
</reference>
<accession>A0A381UVE5</accession>
<dbReference type="AntiFam" id="ANF00015">
    <property type="entry name" value="tRNA translation"/>
</dbReference>
<protein>
    <submittedName>
        <fullName evidence="1">Uncharacterized protein</fullName>
    </submittedName>
</protein>
<sequence>MVDAPVSKTGGGNLVSVRIRPPAPFY</sequence>
<dbReference type="AlphaFoldDB" id="A0A381UVE5"/>
<dbReference type="EMBL" id="UINC01007220">
    <property type="protein sequence ID" value="SVA32106.1"/>
    <property type="molecule type" value="Genomic_DNA"/>
</dbReference>
<gene>
    <name evidence="1" type="ORF">METZ01_LOCUS84960</name>
</gene>
<organism evidence="1">
    <name type="scientific">marine metagenome</name>
    <dbReference type="NCBI Taxonomy" id="408172"/>
    <lineage>
        <taxon>unclassified sequences</taxon>
        <taxon>metagenomes</taxon>
        <taxon>ecological metagenomes</taxon>
    </lineage>
</organism>
<evidence type="ECO:0000313" key="1">
    <source>
        <dbReference type="EMBL" id="SVA32106.1"/>
    </source>
</evidence>
<name>A0A381UVE5_9ZZZZ</name>